<accession>A0A9P0GSS6</accession>
<name>A0A9P0GSS6_PHACE</name>
<feature type="region of interest" description="Disordered" evidence="1">
    <location>
        <begin position="1"/>
        <end position="93"/>
    </location>
</feature>
<dbReference type="OrthoDB" id="6618564at2759"/>
<keyword evidence="3" id="KW-1185">Reference proteome</keyword>
<dbReference type="EMBL" id="OU896723">
    <property type="protein sequence ID" value="CAH1154986.1"/>
    <property type="molecule type" value="Genomic_DNA"/>
</dbReference>
<dbReference type="Proteomes" id="UP001153737">
    <property type="component" value="Chromosome 17"/>
</dbReference>
<feature type="compositionally biased region" description="Low complexity" evidence="1">
    <location>
        <begin position="66"/>
        <end position="77"/>
    </location>
</feature>
<organism evidence="2 3">
    <name type="scientific">Phaedon cochleariae</name>
    <name type="common">Mustard beetle</name>
    <dbReference type="NCBI Taxonomy" id="80249"/>
    <lineage>
        <taxon>Eukaryota</taxon>
        <taxon>Metazoa</taxon>
        <taxon>Ecdysozoa</taxon>
        <taxon>Arthropoda</taxon>
        <taxon>Hexapoda</taxon>
        <taxon>Insecta</taxon>
        <taxon>Pterygota</taxon>
        <taxon>Neoptera</taxon>
        <taxon>Endopterygota</taxon>
        <taxon>Coleoptera</taxon>
        <taxon>Polyphaga</taxon>
        <taxon>Cucujiformia</taxon>
        <taxon>Chrysomeloidea</taxon>
        <taxon>Chrysomelidae</taxon>
        <taxon>Chrysomelinae</taxon>
        <taxon>Chrysomelini</taxon>
        <taxon>Phaedon</taxon>
    </lineage>
</organism>
<proteinExistence type="predicted"/>
<gene>
    <name evidence="2" type="ORF">PHAECO_LOCUS5520</name>
</gene>
<evidence type="ECO:0000313" key="2">
    <source>
        <dbReference type="EMBL" id="CAH1154986.1"/>
    </source>
</evidence>
<feature type="compositionally biased region" description="Polar residues" evidence="1">
    <location>
        <begin position="25"/>
        <end position="39"/>
    </location>
</feature>
<dbReference type="AlphaFoldDB" id="A0A9P0GSS6"/>
<sequence>MRLSVSERFSGLGEVPDDLKMDSLSVKSVLSVAPTSQGPCSLLGGRNEEPPRRKNHSRSSTKSRSRSPSAQESSSVSANKEQPSCSKSADVPHAVASTVRPKIPLSNENPNQFQTWWLSSPFHTKAQNTPDGINIFRDGRDSLRALTKLLNEFSAPYHTYQLPSVKDLQVVIRGQSEDIQMRFVEKNLKDRGFSVTSPHLMKKRDGTLMPLVDAILPETYDSKEIYSIRDLVKLTSKCKKPRKDK</sequence>
<protein>
    <submittedName>
        <fullName evidence="2">Uncharacterized protein</fullName>
    </submittedName>
</protein>
<reference evidence="2" key="2">
    <citation type="submission" date="2022-10" db="EMBL/GenBank/DDBJ databases">
        <authorList>
            <consortium name="ENA_rothamsted_submissions"/>
            <consortium name="culmorum"/>
            <person name="King R."/>
        </authorList>
    </citation>
    <scope>NUCLEOTIDE SEQUENCE</scope>
</reference>
<evidence type="ECO:0000313" key="3">
    <source>
        <dbReference type="Proteomes" id="UP001153737"/>
    </source>
</evidence>
<reference evidence="2" key="1">
    <citation type="submission" date="2022-01" db="EMBL/GenBank/DDBJ databases">
        <authorList>
            <person name="King R."/>
        </authorList>
    </citation>
    <scope>NUCLEOTIDE SEQUENCE</scope>
</reference>
<feature type="compositionally biased region" description="Basic residues" evidence="1">
    <location>
        <begin position="53"/>
        <end position="65"/>
    </location>
</feature>
<evidence type="ECO:0000256" key="1">
    <source>
        <dbReference type="SAM" id="MobiDB-lite"/>
    </source>
</evidence>
<feature type="compositionally biased region" description="Polar residues" evidence="1">
    <location>
        <begin position="78"/>
        <end position="87"/>
    </location>
</feature>